<sequence>MAVLIDLHSPASASLFVGCMEIITGLLSLFFFYEWYHPDRAQREAFKEMIVDQCKCHLVEDNADTPADKQTKSCGSKSCTSPQTGSSSFSAAGVSDGTSTAQNAASTMTATAGTTSATSAKTALSKHSRSRDAVKFEVIRGEDLPKRTDSEIKRFGAERDKFEAGVVDTMLKHYSKQGTEGAQSETGATQPTQGSNSSDKEKKI</sequence>
<feature type="region of interest" description="Disordered" evidence="1">
    <location>
        <begin position="65"/>
        <end position="132"/>
    </location>
</feature>
<protein>
    <submittedName>
        <fullName evidence="3">Uncharacterized protein</fullName>
    </submittedName>
</protein>
<organism evidence="3 4">
    <name type="scientific">Mesorhabditis spiculigera</name>
    <dbReference type="NCBI Taxonomy" id="96644"/>
    <lineage>
        <taxon>Eukaryota</taxon>
        <taxon>Metazoa</taxon>
        <taxon>Ecdysozoa</taxon>
        <taxon>Nematoda</taxon>
        <taxon>Chromadorea</taxon>
        <taxon>Rhabditida</taxon>
        <taxon>Rhabditina</taxon>
        <taxon>Rhabditomorpha</taxon>
        <taxon>Rhabditoidea</taxon>
        <taxon>Rhabditidae</taxon>
        <taxon>Mesorhabditinae</taxon>
        <taxon>Mesorhabditis</taxon>
    </lineage>
</organism>
<keyword evidence="2" id="KW-0812">Transmembrane</keyword>
<dbReference type="Proteomes" id="UP001177023">
    <property type="component" value="Unassembled WGS sequence"/>
</dbReference>
<accession>A0AA36D5J8</accession>
<feature type="non-terminal residue" evidence="3">
    <location>
        <position position="204"/>
    </location>
</feature>
<dbReference type="EMBL" id="CATQJA010002659">
    <property type="protein sequence ID" value="CAJ0580239.1"/>
    <property type="molecule type" value="Genomic_DNA"/>
</dbReference>
<evidence type="ECO:0000256" key="2">
    <source>
        <dbReference type="SAM" id="Phobius"/>
    </source>
</evidence>
<reference evidence="3" key="1">
    <citation type="submission" date="2023-06" db="EMBL/GenBank/DDBJ databases">
        <authorList>
            <person name="Delattre M."/>
        </authorList>
    </citation>
    <scope>NUCLEOTIDE SEQUENCE</scope>
    <source>
        <strain evidence="3">AF72</strain>
    </source>
</reference>
<evidence type="ECO:0000313" key="3">
    <source>
        <dbReference type="EMBL" id="CAJ0580239.1"/>
    </source>
</evidence>
<keyword evidence="2" id="KW-1133">Transmembrane helix</keyword>
<dbReference type="AlphaFoldDB" id="A0AA36D5J8"/>
<proteinExistence type="predicted"/>
<feature type="transmembrane region" description="Helical" evidence="2">
    <location>
        <begin position="12"/>
        <end position="33"/>
    </location>
</feature>
<keyword evidence="2" id="KW-0472">Membrane</keyword>
<comment type="caution">
    <text evidence="3">The sequence shown here is derived from an EMBL/GenBank/DDBJ whole genome shotgun (WGS) entry which is preliminary data.</text>
</comment>
<feature type="compositionally biased region" description="Polar residues" evidence="1">
    <location>
        <begin position="176"/>
        <end position="197"/>
    </location>
</feature>
<gene>
    <name evidence="3" type="ORF">MSPICULIGERA_LOCUS18437</name>
</gene>
<evidence type="ECO:0000256" key="1">
    <source>
        <dbReference type="SAM" id="MobiDB-lite"/>
    </source>
</evidence>
<feature type="region of interest" description="Disordered" evidence="1">
    <location>
        <begin position="173"/>
        <end position="204"/>
    </location>
</feature>
<feature type="compositionally biased region" description="Low complexity" evidence="1">
    <location>
        <begin position="104"/>
        <end position="123"/>
    </location>
</feature>
<feature type="compositionally biased region" description="Polar residues" evidence="1">
    <location>
        <begin position="72"/>
        <end position="103"/>
    </location>
</feature>
<keyword evidence="4" id="KW-1185">Reference proteome</keyword>
<name>A0AA36D5J8_9BILA</name>
<evidence type="ECO:0000313" key="4">
    <source>
        <dbReference type="Proteomes" id="UP001177023"/>
    </source>
</evidence>